<keyword evidence="9" id="KW-1185">Reference proteome</keyword>
<dbReference type="PANTHER" id="PTHR11455">
    <property type="entry name" value="CRYPTOCHROME"/>
    <property type="match status" value="1"/>
</dbReference>
<keyword evidence="2 4" id="KW-0285">Flavoprotein</keyword>
<dbReference type="Gene3D" id="1.10.579.10">
    <property type="entry name" value="DNA Cyclobutane Dipyrimidine Photolyase, subunit A, domain 3"/>
    <property type="match status" value="1"/>
</dbReference>
<protein>
    <recommendedName>
        <fullName evidence="7">Photolyase/cryptochrome alpha/beta domain-containing protein</fullName>
    </recommendedName>
</protein>
<evidence type="ECO:0000256" key="1">
    <source>
        <dbReference type="ARBA" id="ARBA00005862"/>
    </source>
</evidence>
<accession>A9V4B6</accession>
<comment type="cofactor">
    <cofactor evidence="4">
        <name>FAD</name>
        <dbReference type="ChEBI" id="CHEBI:57692"/>
    </cofactor>
    <text evidence="4">Binds 1 FAD per subunit.</text>
</comment>
<dbReference type="SMR" id="A9V4B6"/>
<dbReference type="AlphaFoldDB" id="A9V4B6"/>
<dbReference type="GeneID" id="5892848"/>
<evidence type="ECO:0000256" key="5">
    <source>
        <dbReference type="PIRSR" id="PIRSR602081-2"/>
    </source>
</evidence>
<dbReference type="InterPro" id="IPR005101">
    <property type="entry name" value="Cryptochr/Photolyase_FAD-bd"/>
</dbReference>
<dbReference type="InterPro" id="IPR002081">
    <property type="entry name" value="Cryptochrome/DNA_photolyase_1"/>
</dbReference>
<dbReference type="Proteomes" id="UP000001357">
    <property type="component" value="Unassembled WGS sequence"/>
</dbReference>
<dbReference type="GO" id="GO:0005634">
    <property type="term" value="C:nucleus"/>
    <property type="evidence" value="ECO:0000318"/>
    <property type="project" value="GO_Central"/>
</dbReference>
<dbReference type="InParanoid" id="A9V4B6"/>
<evidence type="ECO:0000256" key="2">
    <source>
        <dbReference type="ARBA" id="ARBA00022630"/>
    </source>
</evidence>
<dbReference type="InterPro" id="IPR036134">
    <property type="entry name" value="Crypto/Photolyase_FAD-like_sf"/>
</dbReference>
<feature type="domain" description="Photolyase/cryptochrome alpha/beta" evidence="7">
    <location>
        <begin position="5"/>
        <end position="134"/>
    </location>
</feature>
<dbReference type="OMA" id="YTVFTPY"/>
<feature type="site" description="Electron transfer via tryptophanyl radical" evidence="5">
    <location>
        <position position="287"/>
    </location>
</feature>
<dbReference type="Pfam" id="PF03441">
    <property type="entry name" value="FAD_binding_7"/>
    <property type="match status" value="1"/>
</dbReference>
<dbReference type="FunCoup" id="A9V4B6">
    <property type="interactions" value="1002"/>
</dbReference>
<dbReference type="InterPro" id="IPR036155">
    <property type="entry name" value="Crypto/Photolyase_N_sf"/>
</dbReference>
<dbReference type="GO" id="GO:0003677">
    <property type="term" value="F:DNA binding"/>
    <property type="evidence" value="ECO:0000318"/>
    <property type="project" value="GO_Central"/>
</dbReference>
<evidence type="ECO:0000313" key="8">
    <source>
        <dbReference type="EMBL" id="EDQ87586.1"/>
    </source>
</evidence>
<dbReference type="EMBL" id="CH991558">
    <property type="protein sequence ID" value="EDQ87586.1"/>
    <property type="molecule type" value="Genomic_DNA"/>
</dbReference>
<proteinExistence type="inferred from homology"/>
<name>A9V4B6_MONBE</name>
<dbReference type="Pfam" id="PF00875">
    <property type="entry name" value="DNA_photolyase"/>
    <property type="match status" value="1"/>
</dbReference>
<dbReference type="GO" id="GO:0043153">
    <property type="term" value="P:entrainment of circadian clock by photoperiod"/>
    <property type="evidence" value="ECO:0000318"/>
    <property type="project" value="GO_Central"/>
</dbReference>
<reference evidence="8 9" key="1">
    <citation type="journal article" date="2008" name="Nature">
        <title>The genome of the choanoflagellate Monosiga brevicollis and the origin of metazoans.</title>
        <authorList>
            <consortium name="JGI Sequencing"/>
            <person name="King N."/>
            <person name="Westbrook M.J."/>
            <person name="Young S.L."/>
            <person name="Kuo A."/>
            <person name="Abedin M."/>
            <person name="Chapman J."/>
            <person name="Fairclough S."/>
            <person name="Hellsten U."/>
            <person name="Isogai Y."/>
            <person name="Letunic I."/>
            <person name="Marr M."/>
            <person name="Pincus D."/>
            <person name="Putnam N."/>
            <person name="Rokas A."/>
            <person name="Wright K.J."/>
            <person name="Zuzow R."/>
            <person name="Dirks W."/>
            <person name="Good M."/>
            <person name="Goodstein D."/>
            <person name="Lemons D."/>
            <person name="Li W."/>
            <person name="Lyons J.B."/>
            <person name="Morris A."/>
            <person name="Nichols S."/>
            <person name="Richter D.J."/>
            <person name="Salamov A."/>
            <person name="Bork P."/>
            <person name="Lim W.A."/>
            <person name="Manning G."/>
            <person name="Miller W.T."/>
            <person name="McGinnis W."/>
            <person name="Shapiro H."/>
            <person name="Tjian R."/>
            <person name="Grigoriev I.V."/>
            <person name="Rokhsar D."/>
        </authorList>
    </citation>
    <scope>NUCLEOTIDE SEQUENCE [LARGE SCALE GENOMIC DNA]</scope>
    <source>
        <strain evidence="9">MX1 / ATCC 50154</strain>
    </source>
</reference>
<evidence type="ECO:0000256" key="3">
    <source>
        <dbReference type="ARBA" id="ARBA00022827"/>
    </source>
</evidence>
<feature type="region of interest" description="Disordered" evidence="6">
    <location>
        <begin position="456"/>
        <end position="486"/>
    </location>
</feature>
<evidence type="ECO:0000313" key="9">
    <source>
        <dbReference type="Proteomes" id="UP000001357"/>
    </source>
</evidence>
<comment type="similarity">
    <text evidence="1">Belongs to the DNA photolyase class-1 family.</text>
</comment>
<keyword evidence="3 4" id="KW-0274">FAD</keyword>
<feature type="binding site" evidence="4">
    <location>
        <begin position="256"/>
        <end position="263"/>
    </location>
    <ligand>
        <name>FAD</name>
        <dbReference type="ChEBI" id="CHEBI:57692"/>
    </ligand>
</feature>
<dbReference type="GO" id="GO:0071949">
    <property type="term" value="F:FAD binding"/>
    <property type="evidence" value="ECO:0000318"/>
    <property type="project" value="GO_Central"/>
</dbReference>
<dbReference type="GO" id="GO:0005737">
    <property type="term" value="C:cytoplasm"/>
    <property type="evidence" value="ECO:0000318"/>
    <property type="project" value="GO_Central"/>
</dbReference>
<dbReference type="Gene3D" id="3.40.50.620">
    <property type="entry name" value="HUPs"/>
    <property type="match status" value="1"/>
</dbReference>
<dbReference type="InterPro" id="IPR014729">
    <property type="entry name" value="Rossmann-like_a/b/a_fold"/>
</dbReference>
<evidence type="ECO:0000256" key="6">
    <source>
        <dbReference type="SAM" id="MobiDB-lite"/>
    </source>
</evidence>
<evidence type="ECO:0000259" key="7">
    <source>
        <dbReference type="PROSITE" id="PS51645"/>
    </source>
</evidence>
<dbReference type="RefSeq" id="XP_001747506.1">
    <property type="nucleotide sequence ID" value="XM_001747454.1"/>
</dbReference>
<feature type="binding site" evidence="4">
    <location>
        <begin position="215"/>
        <end position="219"/>
    </location>
    <ligand>
        <name>FAD</name>
        <dbReference type="ChEBI" id="CHEBI:57692"/>
    </ligand>
</feature>
<sequence length="486" mass="56496">MSSSSISLHWFRKGQRLHDNPALWRALRGATQVYPVFVIDPHFAKPENVGVLRYNFLLESLKDLDEQLRGLGSRLYVLRGKPEEQLPKKFKEWKVTRLTYELDTEPYARVRDAAINDLAKKHNVEVIAEAGHMLHDPESYLKKCGGASKDRQDKSYDVPTLKEMGYSPIKAPQMVLFPGGEREALKRLEHFIKKKNWIATFEKPKTNPAALDPDTTGLSPYMKMGCLSVRKFWYDVQKVYDEKKDHSTPPESLHGQLLFRELFHLCGYAVKNFDKMKGNRICRQIDWDYSEKFLDAWENSKTGYPWIDACMAQLRHEGWMHHLARHAVACFLTRGDLYQSWEHGARIFEKHLVDADWHLNNANWMWLSCSSFFYQYFRVYSPIGFGQKYDKEGAFIRKYLPVLKDMPKKYIYEPWKAPKEVQQKAKCIIGKDYPEPIVDHSDVSETNKDRMKACYDAHKRGGPIPGSVSRGATTDGAPTQKRPKHE</sequence>
<dbReference type="GO" id="GO:0032922">
    <property type="term" value="P:circadian regulation of gene expression"/>
    <property type="evidence" value="ECO:0000318"/>
    <property type="project" value="GO_Central"/>
</dbReference>
<feature type="site" description="Electron transfer via tryptophanyl radical" evidence="5">
    <location>
        <position position="364"/>
    </location>
</feature>
<gene>
    <name evidence="8" type="ORF">MONBRDRAFT_27108</name>
</gene>
<organism evidence="8 9">
    <name type="scientific">Monosiga brevicollis</name>
    <name type="common">Choanoflagellate</name>
    <dbReference type="NCBI Taxonomy" id="81824"/>
    <lineage>
        <taxon>Eukaryota</taxon>
        <taxon>Choanoflagellata</taxon>
        <taxon>Craspedida</taxon>
        <taxon>Salpingoecidae</taxon>
        <taxon>Monosiga</taxon>
    </lineage>
</organism>
<dbReference type="KEGG" id="mbr:MONBRDRAFT_27108"/>
<dbReference type="InterPro" id="IPR006050">
    <property type="entry name" value="DNA_photolyase_N"/>
</dbReference>
<feature type="site" description="Electron transfer via tryptophanyl radical" evidence="5">
    <location>
        <position position="341"/>
    </location>
</feature>
<evidence type="ECO:0000256" key="4">
    <source>
        <dbReference type="PIRSR" id="PIRSR602081-1"/>
    </source>
</evidence>
<dbReference type="STRING" id="81824.A9V4B6"/>
<feature type="binding site" evidence="4">
    <location>
        <begin position="354"/>
        <end position="356"/>
    </location>
    <ligand>
        <name>FAD</name>
        <dbReference type="ChEBI" id="CHEBI:57692"/>
    </ligand>
</feature>
<dbReference type="SUPFAM" id="SSF52425">
    <property type="entry name" value="Cryptochrome/photolyase, N-terminal domain"/>
    <property type="match status" value="1"/>
</dbReference>
<dbReference type="PANTHER" id="PTHR11455:SF9">
    <property type="entry name" value="CRYPTOCHROME CIRCADIAN CLOCK 5 ISOFORM X1"/>
    <property type="match status" value="1"/>
</dbReference>
<dbReference type="Gene3D" id="1.25.40.80">
    <property type="match status" value="1"/>
</dbReference>
<dbReference type="PROSITE" id="PS51645">
    <property type="entry name" value="PHR_CRY_ALPHA_BETA"/>
    <property type="match status" value="1"/>
</dbReference>
<dbReference type="eggNOG" id="KOG0133">
    <property type="taxonomic scope" value="Eukaryota"/>
</dbReference>
<dbReference type="GO" id="GO:0003904">
    <property type="term" value="F:deoxyribodipyrimidine photo-lyase activity"/>
    <property type="evidence" value="ECO:0000318"/>
    <property type="project" value="GO_Central"/>
</dbReference>
<dbReference type="SUPFAM" id="SSF48173">
    <property type="entry name" value="Cryptochrome/photolyase FAD-binding domain"/>
    <property type="match status" value="1"/>
</dbReference>